<protein>
    <submittedName>
        <fullName evidence="2">Uncharacterized protein</fullName>
    </submittedName>
</protein>
<keyword evidence="3" id="KW-1185">Reference proteome</keyword>
<sequence>MSRRTHHSSKSSSKSSSKDKKKTPRNADSGYYEFRQESYSTSSSTNPGLEDDQAAYEEVQQYADFQRDFSERVSQDATYNPGSTSWSDTRAPAGYASNSGRGPLHKPVLIPQEDGRSGWIRAYTSSLQDAGVDQPNFLNFLDMLNQSSSSLTYLDVINLAALDTRSAAALVDTAVQYAKSSAMETPQLIHQANTTFFAPRGLYMTLVTYHSASRSPVLRMPLPYQPPSRPSTYTTPTNQLVDILQPAPLTLLSTSSAYQGSSSSQMGYGSQGYLDLRGCAAESIYLMIVNDPSAPTYTDTQEYRGEIPFL</sequence>
<dbReference type="PANTHER" id="PTHR38887">
    <property type="entry name" value="CHROMOSOME 21, WHOLE GENOME SHOTGUN SEQUENCE"/>
    <property type="match status" value="1"/>
</dbReference>
<evidence type="ECO:0000256" key="1">
    <source>
        <dbReference type="SAM" id="MobiDB-lite"/>
    </source>
</evidence>
<evidence type="ECO:0000313" key="2">
    <source>
        <dbReference type="EMBL" id="CAG8960463.1"/>
    </source>
</evidence>
<accession>A0A9N9L9J8</accession>
<dbReference type="EMBL" id="CAJVRL010000099">
    <property type="protein sequence ID" value="CAG8960463.1"/>
    <property type="molecule type" value="Genomic_DNA"/>
</dbReference>
<proteinExistence type="predicted"/>
<organism evidence="2 3">
    <name type="scientific">Hymenoscyphus fraxineus</name>
    <dbReference type="NCBI Taxonomy" id="746836"/>
    <lineage>
        <taxon>Eukaryota</taxon>
        <taxon>Fungi</taxon>
        <taxon>Dikarya</taxon>
        <taxon>Ascomycota</taxon>
        <taxon>Pezizomycotina</taxon>
        <taxon>Leotiomycetes</taxon>
        <taxon>Helotiales</taxon>
        <taxon>Helotiaceae</taxon>
        <taxon>Hymenoscyphus</taxon>
    </lineage>
</organism>
<reference evidence="2" key="1">
    <citation type="submission" date="2021-07" db="EMBL/GenBank/DDBJ databases">
        <authorList>
            <person name="Durling M."/>
        </authorList>
    </citation>
    <scope>NUCLEOTIDE SEQUENCE</scope>
</reference>
<feature type="compositionally biased region" description="Polar residues" evidence="1">
    <location>
        <begin position="37"/>
        <end position="47"/>
    </location>
</feature>
<dbReference type="OrthoDB" id="3433125at2759"/>
<name>A0A9N9L9J8_9HELO</name>
<feature type="region of interest" description="Disordered" evidence="1">
    <location>
        <begin position="72"/>
        <end position="110"/>
    </location>
</feature>
<dbReference type="InterPro" id="IPR053221">
    <property type="entry name" value="Burnettramic_acid_biosynth"/>
</dbReference>
<comment type="caution">
    <text evidence="2">The sequence shown here is derived from an EMBL/GenBank/DDBJ whole genome shotgun (WGS) entry which is preliminary data.</text>
</comment>
<dbReference type="PANTHER" id="PTHR38887:SF1">
    <property type="entry name" value="RAS MODIFICATION PROTEIN ERF4"/>
    <property type="match status" value="1"/>
</dbReference>
<dbReference type="AlphaFoldDB" id="A0A9N9L9J8"/>
<evidence type="ECO:0000313" key="3">
    <source>
        <dbReference type="Proteomes" id="UP000696280"/>
    </source>
</evidence>
<feature type="compositionally biased region" description="Polar residues" evidence="1">
    <location>
        <begin position="75"/>
        <end position="88"/>
    </location>
</feature>
<feature type="region of interest" description="Disordered" evidence="1">
    <location>
        <begin position="1"/>
        <end position="57"/>
    </location>
</feature>
<gene>
    <name evidence="2" type="ORF">HYFRA_00008182</name>
</gene>
<dbReference type="Proteomes" id="UP000696280">
    <property type="component" value="Unassembled WGS sequence"/>
</dbReference>